<keyword evidence="2" id="KW-1185">Reference proteome</keyword>
<reference evidence="2" key="1">
    <citation type="journal article" date="2015" name="PLoS Genet.">
        <title>Genome Sequence and Transcriptome Analyses of Chrysochromulina tobin: Metabolic Tools for Enhanced Algal Fitness in the Prominent Order Prymnesiales (Haptophyceae).</title>
        <authorList>
            <person name="Hovde B.T."/>
            <person name="Deodato C.R."/>
            <person name="Hunsperger H.M."/>
            <person name="Ryken S.A."/>
            <person name="Yost W."/>
            <person name="Jha R.K."/>
            <person name="Patterson J."/>
            <person name="Monnat R.J. Jr."/>
            <person name="Barlow S.B."/>
            <person name="Starkenburg S.R."/>
            <person name="Cattolico R.A."/>
        </authorList>
    </citation>
    <scope>NUCLEOTIDE SEQUENCE</scope>
    <source>
        <strain evidence="2">CCMP291</strain>
    </source>
</reference>
<evidence type="ECO:0000313" key="1">
    <source>
        <dbReference type="EMBL" id="KOO26379.1"/>
    </source>
</evidence>
<proteinExistence type="predicted"/>
<gene>
    <name evidence="1" type="ORF">Ctob_012401</name>
</gene>
<sequence length="80" mass="9184">SLSRRSHAVASLDRARRIFAPRAQHSRFLQSCHHVGHAPPTLLPRRRGCYTIATRRDSSAIMLERDKWPHPRCRSSICSP</sequence>
<dbReference type="AlphaFoldDB" id="A0A0M0JIH6"/>
<dbReference type="Proteomes" id="UP000037460">
    <property type="component" value="Unassembled WGS sequence"/>
</dbReference>
<accession>A0A0M0JIH6</accession>
<protein>
    <submittedName>
        <fullName evidence="1">Uncharacterized protein</fullName>
    </submittedName>
</protein>
<feature type="non-terminal residue" evidence="1">
    <location>
        <position position="1"/>
    </location>
</feature>
<evidence type="ECO:0000313" key="2">
    <source>
        <dbReference type="Proteomes" id="UP000037460"/>
    </source>
</evidence>
<name>A0A0M0JIH6_9EUKA</name>
<comment type="caution">
    <text evidence="1">The sequence shown here is derived from an EMBL/GenBank/DDBJ whole genome shotgun (WGS) entry which is preliminary data.</text>
</comment>
<organism evidence="1 2">
    <name type="scientific">Chrysochromulina tobinii</name>
    <dbReference type="NCBI Taxonomy" id="1460289"/>
    <lineage>
        <taxon>Eukaryota</taxon>
        <taxon>Haptista</taxon>
        <taxon>Haptophyta</taxon>
        <taxon>Prymnesiophyceae</taxon>
        <taxon>Prymnesiales</taxon>
        <taxon>Chrysochromulinaceae</taxon>
        <taxon>Chrysochromulina</taxon>
    </lineage>
</organism>
<dbReference type="EMBL" id="JWZX01002860">
    <property type="protein sequence ID" value="KOO26379.1"/>
    <property type="molecule type" value="Genomic_DNA"/>
</dbReference>